<dbReference type="EMBL" id="QNGE01000722">
    <property type="protein sequence ID" value="KAA3679490.1"/>
    <property type="molecule type" value="Genomic_DNA"/>
</dbReference>
<sequence length="247" mass="27236">MQSNVSSKNCRSGGSNSNPASIEISYGQLLCDRVCTISVIEHKPIIHVDQLWDMHSLQEISGYVYLDLGFFGTKLGNLSFLENLVKVGGYPSDEHPDHIYQSELMDHMQIHVADKPDQHACATKGAVCHPNCDPMYGCWGPGLDQCVKCLNRRAGEHSCVLSCEELPGYMSEHTVGVEAANLTNQNQELEDATYRRNVSVDSKDEWANVHPTDAINHVLTGSPYADQVYHPSGSKEAKLPKIEVGIP</sequence>
<protein>
    <submittedName>
        <fullName evidence="1">Uncharacterized protein</fullName>
    </submittedName>
</protein>
<keyword evidence="2" id="KW-1185">Reference proteome</keyword>
<dbReference type="CDD" id="cd00064">
    <property type="entry name" value="FU"/>
    <property type="match status" value="1"/>
</dbReference>
<evidence type="ECO:0000313" key="2">
    <source>
        <dbReference type="Proteomes" id="UP000324629"/>
    </source>
</evidence>
<dbReference type="Proteomes" id="UP000324629">
    <property type="component" value="Unassembled WGS sequence"/>
</dbReference>
<dbReference type="InterPro" id="IPR006212">
    <property type="entry name" value="Furin_repeat"/>
</dbReference>
<organism evidence="1 2">
    <name type="scientific">Paragonimus westermani</name>
    <dbReference type="NCBI Taxonomy" id="34504"/>
    <lineage>
        <taxon>Eukaryota</taxon>
        <taxon>Metazoa</taxon>
        <taxon>Spiralia</taxon>
        <taxon>Lophotrochozoa</taxon>
        <taxon>Platyhelminthes</taxon>
        <taxon>Trematoda</taxon>
        <taxon>Digenea</taxon>
        <taxon>Plagiorchiida</taxon>
        <taxon>Troglotremata</taxon>
        <taxon>Troglotrematidae</taxon>
        <taxon>Paragonimus</taxon>
    </lineage>
</organism>
<reference evidence="1 2" key="1">
    <citation type="journal article" date="2019" name="Gigascience">
        <title>Whole-genome sequence of the oriental lung fluke Paragonimus westermani.</title>
        <authorList>
            <person name="Oey H."/>
            <person name="Zakrzewski M."/>
            <person name="Narain K."/>
            <person name="Devi K.R."/>
            <person name="Agatsuma T."/>
            <person name="Nawaratna S."/>
            <person name="Gobert G.N."/>
            <person name="Jones M.K."/>
            <person name="Ragan M.A."/>
            <person name="McManus D.P."/>
            <person name="Krause L."/>
        </authorList>
    </citation>
    <scope>NUCLEOTIDE SEQUENCE [LARGE SCALE GENOMIC DNA]</scope>
    <source>
        <strain evidence="1 2">IND2009</strain>
    </source>
</reference>
<dbReference type="SMART" id="SM00261">
    <property type="entry name" value="FU"/>
    <property type="match status" value="1"/>
</dbReference>
<comment type="caution">
    <text evidence="1">The sequence shown here is derived from an EMBL/GenBank/DDBJ whole genome shotgun (WGS) entry which is preliminary data.</text>
</comment>
<dbReference type="Gene3D" id="2.10.220.10">
    <property type="entry name" value="Hormone Receptor, Insulin-like Growth Factor Receptor 1, Chain A, domain 2"/>
    <property type="match status" value="1"/>
</dbReference>
<proteinExistence type="predicted"/>
<dbReference type="AlphaFoldDB" id="A0A5J4NWD3"/>
<gene>
    <name evidence="1" type="ORF">DEA37_0014156</name>
</gene>
<accession>A0A5J4NWD3</accession>
<dbReference type="SUPFAM" id="SSF52058">
    <property type="entry name" value="L domain-like"/>
    <property type="match status" value="1"/>
</dbReference>
<name>A0A5J4NWD3_9TREM</name>
<evidence type="ECO:0000313" key="1">
    <source>
        <dbReference type="EMBL" id="KAA3679490.1"/>
    </source>
</evidence>